<name>A0A9N9I816_9GLOM</name>
<gene>
    <name evidence="1" type="ORF">DERYTH_LOCUS14691</name>
</gene>
<evidence type="ECO:0000313" key="1">
    <source>
        <dbReference type="EMBL" id="CAG8725645.1"/>
    </source>
</evidence>
<comment type="caution">
    <text evidence="1">The sequence shown here is derived from an EMBL/GenBank/DDBJ whole genome shotgun (WGS) entry which is preliminary data.</text>
</comment>
<organism evidence="1 2">
    <name type="scientific">Dentiscutata erythropus</name>
    <dbReference type="NCBI Taxonomy" id="1348616"/>
    <lineage>
        <taxon>Eukaryota</taxon>
        <taxon>Fungi</taxon>
        <taxon>Fungi incertae sedis</taxon>
        <taxon>Mucoromycota</taxon>
        <taxon>Glomeromycotina</taxon>
        <taxon>Glomeromycetes</taxon>
        <taxon>Diversisporales</taxon>
        <taxon>Gigasporaceae</taxon>
        <taxon>Dentiscutata</taxon>
    </lineage>
</organism>
<dbReference type="OrthoDB" id="2445476at2759"/>
<accession>A0A9N9I816</accession>
<dbReference type="EMBL" id="CAJVPY010011279">
    <property type="protein sequence ID" value="CAG8725645.1"/>
    <property type="molecule type" value="Genomic_DNA"/>
</dbReference>
<sequence length="51" mass="6058">SSESKYEANTNINKLEYQEWFLALKECIMNLRECEAKIHLIELANIEKEKV</sequence>
<protein>
    <submittedName>
        <fullName evidence="1">12935_t:CDS:1</fullName>
    </submittedName>
</protein>
<feature type="non-terminal residue" evidence="1">
    <location>
        <position position="1"/>
    </location>
</feature>
<proteinExistence type="predicted"/>
<keyword evidence="2" id="KW-1185">Reference proteome</keyword>
<dbReference type="Proteomes" id="UP000789405">
    <property type="component" value="Unassembled WGS sequence"/>
</dbReference>
<reference evidence="1" key="1">
    <citation type="submission" date="2021-06" db="EMBL/GenBank/DDBJ databases">
        <authorList>
            <person name="Kallberg Y."/>
            <person name="Tangrot J."/>
            <person name="Rosling A."/>
        </authorList>
    </citation>
    <scope>NUCLEOTIDE SEQUENCE</scope>
    <source>
        <strain evidence="1">MA453B</strain>
    </source>
</reference>
<evidence type="ECO:0000313" key="2">
    <source>
        <dbReference type="Proteomes" id="UP000789405"/>
    </source>
</evidence>
<dbReference type="AlphaFoldDB" id="A0A9N9I816"/>